<keyword evidence="8" id="KW-0418">Kinase</keyword>
<evidence type="ECO:0000256" key="9">
    <source>
        <dbReference type="ARBA" id="ARBA00022840"/>
    </source>
</evidence>
<evidence type="ECO:0000256" key="6">
    <source>
        <dbReference type="ARBA" id="ARBA00022729"/>
    </source>
</evidence>
<evidence type="ECO:0000256" key="13">
    <source>
        <dbReference type="ARBA" id="ARBA00023157"/>
    </source>
</evidence>
<dbReference type="GO" id="GO:0005886">
    <property type="term" value="C:plasma membrane"/>
    <property type="evidence" value="ECO:0007669"/>
    <property type="project" value="UniProtKB-SubCell"/>
</dbReference>
<dbReference type="KEGG" id="tva:75646792"/>
<evidence type="ECO:0000256" key="3">
    <source>
        <dbReference type="ARBA" id="ARBA00022475"/>
    </source>
</evidence>
<evidence type="ECO:0000256" key="4">
    <source>
        <dbReference type="ARBA" id="ARBA00022679"/>
    </source>
</evidence>
<evidence type="ECO:0000256" key="12">
    <source>
        <dbReference type="ARBA" id="ARBA00023137"/>
    </source>
</evidence>
<accession>A2E471</accession>
<organism evidence="17 18">
    <name type="scientific">Trichomonas vaginalis (strain ATCC PRA-98 / G3)</name>
    <dbReference type="NCBI Taxonomy" id="412133"/>
    <lineage>
        <taxon>Eukaryota</taxon>
        <taxon>Metamonada</taxon>
        <taxon>Parabasalia</taxon>
        <taxon>Trichomonadida</taxon>
        <taxon>Trichomonadidae</taxon>
        <taxon>Trichomonas</taxon>
    </lineage>
</organism>
<dbReference type="RefSeq" id="XP_001324740.1">
    <property type="nucleotide sequence ID" value="XM_001324705.1"/>
</dbReference>
<dbReference type="GO" id="GO:0005524">
    <property type="term" value="F:ATP binding"/>
    <property type="evidence" value="ECO:0007669"/>
    <property type="project" value="UniProtKB-KW"/>
</dbReference>
<dbReference type="EC" id="2.7.10.1" evidence="2"/>
<keyword evidence="6" id="KW-0732">Signal</keyword>
<evidence type="ECO:0000256" key="5">
    <source>
        <dbReference type="ARBA" id="ARBA00022692"/>
    </source>
</evidence>
<name>A2E471_TRIV3</name>
<evidence type="ECO:0000256" key="10">
    <source>
        <dbReference type="ARBA" id="ARBA00022989"/>
    </source>
</evidence>
<dbReference type="VEuPathDB" id="TrichDB:TVAGG3_0251810"/>
<comment type="subcellular location">
    <subcellularLocation>
        <location evidence="1">Cell membrane</location>
        <topology evidence="1">Single-pass type I membrane protein</topology>
    </subcellularLocation>
</comment>
<evidence type="ECO:0000256" key="2">
    <source>
        <dbReference type="ARBA" id="ARBA00011902"/>
    </source>
</evidence>
<keyword evidence="12" id="KW-0829">Tyrosine-protein kinase</keyword>
<sequence length="179" mass="19082">MYDDGSGGSGGGLTAQGFWANGVYNSTKLANSTFGFTFGFGESALQSGSKNHDGIQQLTGATDRPGSGSGWFGGFAGYNGNGGSGGGSSWALSPDAIIPKGEIFANGSYYNETESHPYFFSLDDGYVFSDVKNYPGIWEGNGRLVITILDSIFYPSCFSNYFHFKYSILFVFIIDPTSE</sequence>
<feature type="domain" description="ALK/LTK-like glycine-rich" evidence="16">
    <location>
        <begin position="3"/>
        <end position="149"/>
    </location>
</feature>
<evidence type="ECO:0000313" key="17">
    <source>
        <dbReference type="EMBL" id="EAY12517.1"/>
    </source>
</evidence>
<evidence type="ECO:0000313" key="18">
    <source>
        <dbReference type="Proteomes" id="UP000001542"/>
    </source>
</evidence>
<keyword evidence="3" id="KW-1003">Cell membrane</keyword>
<dbReference type="VEuPathDB" id="TrichDB:TVAG_138970"/>
<evidence type="ECO:0000256" key="11">
    <source>
        <dbReference type="ARBA" id="ARBA00023136"/>
    </source>
</evidence>
<keyword evidence="15" id="KW-0325">Glycoprotein</keyword>
<evidence type="ECO:0000256" key="7">
    <source>
        <dbReference type="ARBA" id="ARBA00022741"/>
    </source>
</evidence>
<reference evidence="17" key="1">
    <citation type="submission" date="2006-10" db="EMBL/GenBank/DDBJ databases">
        <authorList>
            <person name="Amadeo P."/>
            <person name="Zhao Q."/>
            <person name="Wortman J."/>
            <person name="Fraser-Liggett C."/>
            <person name="Carlton J."/>
        </authorList>
    </citation>
    <scope>NUCLEOTIDE SEQUENCE</scope>
    <source>
        <strain evidence="17">G3</strain>
    </source>
</reference>
<reference evidence="17" key="2">
    <citation type="journal article" date="2007" name="Science">
        <title>Draft genome sequence of the sexually transmitted pathogen Trichomonas vaginalis.</title>
        <authorList>
            <person name="Carlton J.M."/>
            <person name="Hirt R.P."/>
            <person name="Silva J.C."/>
            <person name="Delcher A.L."/>
            <person name="Schatz M."/>
            <person name="Zhao Q."/>
            <person name="Wortman J.R."/>
            <person name="Bidwell S.L."/>
            <person name="Alsmark U.C.M."/>
            <person name="Besteiro S."/>
            <person name="Sicheritz-Ponten T."/>
            <person name="Noel C.J."/>
            <person name="Dacks J.B."/>
            <person name="Foster P.G."/>
            <person name="Simillion C."/>
            <person name="Van de Peer Y."/>
            <person name="Miranda-Saavedra D."/>
            <person name="Barton G.J."/>
            <person name="Westrop G.D."/>
            <person name="Mueller S."/>
            <person name="Dessi D."/>
            <person name="Fiori P.L."/>
            <person name="Ren Q."/>
            <person name="Paulsen I."/>
            <person name="Zhang H."/>
            <person name="Bastida-Corcuera F.D."/>
            <person name="Simoes-Barbosa A."/>
            <person name="Brown M.T."/>
            <person name="Hayes R.D."/>
            <person name="Mukherjee M."/>
            <person name="Okumura C.Y."/>
            <person name="Schneider R."/>
            <person name="Smith A.J."/>
            <person name="Vanacova S."/>
            <person name="Villalvazo M."/>
            <person name="Haas B.J."/>
            <person name="Pertea M."/>
            <person name="Feldblyum T.V."/>
            <person name="Utterback T.R."/>
            <person name="Shu C.L."/>
            <person name="Osoegawa K."/>
            <person name="de Jong P.J."/>
            <person name="Hrdy I."/>
            <person name="Horvathova L."/>
            <person name="Zubacova Z."/>
            <person name="Dolezal P."/>
            <person name="Malik S.B."/>
            <person name="Logsdon J.M. Jr."/>
            <person name="Henze K."/>
            <person name="Gupta A."/>
            <person name="Wang C.C."/>
            <person name="Dunne R.L."/>
            <person name="Upcroft J.A."/>
            <person name="Upcroft P."/>
            <person name="White O."/>
            <person name="Salzberg S.L."/>
            <person name="Tang P."/>
            <person name="Chiu C.-H."/>
            <person name="Lee Y.-S."/>
            <person name="Embley T.M."/>
            <person name="Coombs G.H."/>
            <person name="Mottram J.C."/>
            <person name="Tachezy J."/>
            <person name="Fraser-Liggett C.M."/>
            <person name="Johnson P.J."/>
        </authorList>
    </citation>
    <scope>NUCLEOTIDE SEQUENCE [LARGE SCALE GENOMIC DNA]</scope>
    <source>
        <strain evidence="17">G3</strain>
    </source>
</reference>
<keyword evidence="14" id="KW-0675">Receptor</keyword>
<dbReference type="Pfam" id="PF12810">
    <property type="entry name" value="ALK_LTK_GRD"/>
    <property type="match status" value="1"/>
</dbReference>
<keyword evidence="9" id="KW-0067">ATP-binding</keyword>
<dbReference type="InterPro" id="IPR055163">
    <property type="entry name" value="ALK/LTK-like_GRD"/>
</dbReference>
<dbReference type="EMBL" id="DS113300">
    <property type="protein sequence ID" value="EAY12517.1"/>
    <property type="molecule type" value="Genomic_DNA"/>
</dbReference>
<evidence type="ECO:0000259" key="16">
    <source>
        <dbReference type="Pfam" id="PF12810"/>
    </source>
</evidence>
<protein>
    <recommendedName>
        <fullName evidence="2">receptor protein-tyrosine kinase</fullName>
        <ecNumber evidence="2">2.7.10.1</ecNumber>
    </recommendedName>
</protein>
<proteinExistence type="predicted"/>
<keyword evidence="7" id="KW-0547">Nucleotide-binding</keyword>
<dbReference type="GO" id="GO:0004714">
    <property type="term" value="F:transmembrane receptor protein tyrosine kinase activity"/>
    <property type="evidence" value="ECO:0007669"/>
    <property type="project" value="UniProtKB-EC"/>
</dbReference>
<keyword evidence="5" id="KW-0812">Transmembrane</keyword>
<evidence type="ECO:0000256" key="15">
    <source>
        <dbReference type="ARBA" id="ARBA00023180"/>
    </source>
</evidence>
<dbReference type="InParanoid" id="A2E471"/>
<gene>
    <name evidence="17" type="ORF">TVAG_138970</name>
</gene>
<dbReference type="AlphaFoldDB" id="A2E471"/>
<evidence type="ECO:0000256" key="1">
    <source>
        <dbReference type="ARBA" id="ARBA00004251"/>
    </source>
</evidence>
<evidence type="ECO:0000256" key="8">
    <source>
        <dbReference type="ARBA" id="ARBA00022777"/>
    </source>
</evidence>
<keyword evidence="4" id="KW-0808">Transferase</keyword>
<keyword evidence="11" id="KW-0472">Membrane</keyword>
<keyword evidence="18" id="KW-1185">Reference proteome</keyword>
<dbReference type="Proteomes" id="UP000001542">
    <property type="component" value="Unassembled WGS sequence"/>
</dbReference>
<evidence type="ECO:0000256" key="14">
    <source>
        <dbReference type="ARBA" id="ARBA00023170"/>
    </source>
</evidence>
<keyword evidence="10" id="KW-1133">Transmembrane helix</keyword>
<keyword evidence="13" id="KW-1015">Disulfide bond</keyword>